<name>A0A9W8LUL1_9FUNG</name>
<proteinExistence type="inferred from homology"/>
<feature type="region of interest" description="Disordered" evidence="2">
    <location>
        <begin position="499"/>
        <end position="524"/>
    </location>
</feature>
<dbReference type="Proteomes" id="UP001140094">
    <property type="component" value="Unassembled WGS sequence"/>
</dbReference>
<evidence type="ECO:0000256" key="1">
    <source>
        <dbReference type="ARBA" id="ARBA00024336"/>
    </source>
</evidence>
<dbReference type="Pfam" id="PF10257">
    <property type="entry name" value="RAI16-like"/>
    <property type="match status" value="1"/>
</dbReference>
<dbReference type="Pfam" id="PF19314">
    <property type="entry name" value="DUF5917"/>
    <property type="match status" value="1"/>
</dbReference>
<comment type="similarity">
    <text evidence="1">Belongs to the FHIP family.</text>
</comment>
<dbReference type="EMBL" id="JANBUO010000522">
    <property type="protein sequence ID" value="KAJ2803460.1"/>
    <property type="molecule type" value="Genomic_DNA"/>
</dbReference>
<evidence type="ECO:0000313" key="5">
    <source>
        <dbReference type="Proteomes" id="UP001140094"/>
    </source>
</evidence>
<dbReference type="InterPro" id="IPR019384">
    <property type="entry name" value="FHIP"/>
</dbReference>
<evidence type="ECO:0000256" key="2">
    <source>
        <dbReference type="SAM" id="MobiDB-lite"/>
    </source>
</evidence>
<feature type="domain" description="FHF complex subunit HOOK-interacting protein C-terminal" evidence="3">
    <location>
        <begin position="754"/>
        <end position="846"/>
    </location>
</feature>
<accession>A0A9W8LUL1</accession>
<dbReference type="AlphaFoldDB" id="A0A9W8LUL1"/>
<gene>
    <name evidence="4" type="ORF">H4R20_002883</name>
</gene>
<dbReference type="PANTHER" id="PTHR21705:SF11">
    <property type="entry name" value="FHIP FAMILY PROTEIN CG3558"/>
    <property type="match status" value="1"/>
</dbReference>
<dbReference type="OrthoDB" id="5350595at2759"/>
<evidence type="ECO:0000313" key="4">
    <source>
        <dbReference type="EMBL" id="KAJ2803460.1"/>
    </source>
</evidence>
<feature type="region of interest" description="Disordered" evidence="2">
    <location>
        <begin position="866"/>
        <end position="904"/>
    </location>
</feature>
<evidence type="ECO:0000259" key="3">
    <source>
        <dbReference type="Pfam" id="PF19314"/>
    </source>
</evidence>
<dbReference type="InterPro" id="IPR045669">
    <property type="entry name" value="FHIP_C"/>
</dbReference>
<protein>
    <recommendedName>
        <fullName evidence="3">FHF complex subunit HOOK-interacting protein C-terminal domain-containing protein</fullName>
    </recommendedName>
</protein>
<feature type="compositionally biased region" description="Polar residues" evidence="2">
    <location>
        <begin position="876"/>
        <end position="888"/>
    </location>
</feature>
<organism evidence="4 5">
    <name type="scientific">Coemansia guatemalensis</name>
    <dbReference type="NCBI Taxonomy" id="2761395"/>
    <lineage>
        <taxon>Eukaryota</taxon>
        <taxon>Fungi</taxon>
        <taxon>Fungi incertae sedis</taxon>
        <taxon>Zoopagomycota</taxon>
        <taxon>Kickxellomycotina</taxon>
        <taxon>Kickxellomycetes</taxon>
        <taxon>Kickxellales</taxon>
        <taxon>Kickxellaceae</taxon>
        <taxon>Coemansia</taxon>
    </lineage>
</organism>
<keyword evidence="5" id="KW-1185">Reference proteome</keyword>
<dbReference type="PANTHER" id="PTHR21705">
    <property type="entry name" value="RAI16 PROTEIN-RELATED"/>
    <property type="match status" value="1"/>
</dbReference>
<feature type="compositionally biased region" description="Low complexity" evidence="2">
    <location>
        <begin position="866"/>
        <end position="875"/>
    </location>
</feature>
<comment type="caution">
    <text evidence="4">The sequence shown here is derived from an EMBL/GenBank/DDBJ whole genome shotgun (WGS) entry which is preliminary data.</text>
</comment>
<feature type="region of interest" description="Disordered" evidence="2">
    <location>
        <begin position="1013"/>
        <end position="1043"/>
    </location>
</feature>
<reference evidence="4" key="1">
    <citation type="submission" date="2022-07" db="EMBL/GenBank/DDBJ databases">
        <title>Phylogenomic reconstructions and comparative analyses of Kickxellomycotina fungi.</title>
        <authorList>
            <person name="Reynolds N.K."/>
            <person name="Stajich J.E."/>
            <person name="Barry K."/>
            <person name="Grigoriev I.V."/>
            <person name="Crous P."/>
            <person name="Smith M.E."/>
        </authorList>
    </citation>
    <scope>NUCLEOTIDE SEQUENCE</scope>
    <source>
        <strain evidence="4">NRRL 1565</strain>
    </source>
</reference>
<sequence length="1043" mass="114066">MSFFGASGEQRQGTGMMGRVRTLVDNVAEAFESGSNRTRRDSLLWHWERIHEHYSGQRQDDLRRQQLGDTAIPQHLDGMMRALASEILEAGASDQAEQPLEFGACMEYLLQYHVLGDLVDFADIDLPRGMRAQVVRFFDDFVASIPLGLLPESAIRLPLVAVMRQSLRVVQACPADALTREVPNARLGLGYGRVHRDPTATVLCYALLRLIATLLARLREHAIMACLFFDSGAGDWPRGGDLAVVALRATSAAAAAQPARGHELFIVHVIVEYLLAPGEIGAVAREALVEVVRVLVAPDDRARYVRFVVEQARIPALLVEHMAYLHAQLPVSRPVPRADVSLFGLRYAGARKRPPLERRMYGTQADFRPEALEVRLRKLLARPLWSPQGERAREEARVAAAARQTLEHVDAFFLCWELLDEVTVAAQTESRVVAAVQSQLTNGFLRSHIEPALLSARDGSCSHAITTVSYLADLVATTHSDSVLDALFAVLLGPGLGPERLPESHVPNQGSPTAEPPQDPQSLLSQEDQKLIDAIEDDELRAEAIALLLPADSAAVSTHKTGNVGATTTDTPLRTALITWMTTEDGTHLSLNTLRLFDAILGSMNQFAYNSLVLRNFGESVAGQPALGRGQSAAADQELVRAVVERFLDAAPSTIAAALPETVVSAAIHIDNGTVASPTEAPLPTPPQQQSQTQNGMLREMQLREAPGCDEYAADCMRRLRVARQYISCCWKRSLPTDTEDDDADKALASFYPGAFLASLIRQLTMVVRRHMAYNLLLTSMLNRLVCVADPALCAYLFLASSAVLPPAMGTRQLPLYDALVQASADAYVKSERVPRFAARLTRQHREGVETAVRVGAVKAASAYYQQQQQQQQQQSPISAHSRQLQQDSPPPPPAVDEQASTPRNRGEVAAAAAFLGTPIKRFVHGYIVLDEFAKEMAAAAMALHSLELDRQLDRAPLKEPAAVDDGLDELLDYYDPEEPAYRQASIVCESLRASRNSVIDLSDKLESSLSVLSENKQNAPVNNHDSHSTSSPTRQNSTFSSS</sequence>